<evidence type="ECO:0008006" key="5">
    <source>
        <dbReference type="Google" id="ProtNLM"/>
    </source>
</evidence>
<dbReference type="Proteomes" id="UP001172101">
    <property type="component" value="Unassembled WGS sequence"/>
</dbReference>
<feature type="compositionally biased region" description="Low complexity" evidence="1">
    <location>
        <begin position="556"/>
        <end position="572"/>
    </location>
</feature>
<evidence type="ECO:0000256" key="1">
    <source>
        <dbReference type="SAM" id="MobiDB-lite"/>
    </source>
</evidence>
<reference evidence="3" key="1">
    <citation type="submission" date="2023-06" db="EMBL/GenBank/DDBJ databases">
        <title>Genome-scale phylogeny and comparative genomics of the fungal order Sordariales.</title>
        <authorList>
            <consortium name="Lawrence Berkeley National Laboratory"/>
            <person name="Hensen N."/>
            <person name="Bonometti L."/>
            <person name="Westerberg I."/>
            <person name="Brannstrom I.O."/>
            <person name="Guillou S."/>
            <person name="Cros-Aarteil S."/>
            <person name="Calhoun S."/>
            <person name="Haridas S."/>
            <person name="Kuo A."/>
            <person name="Mondo S."/>
            <person name="Pangilinan J."/>
            <person name="Riley R."/>
            <person name="LaButti K."/>
            <person name="Andreopoulos B."/>
            <person name="Lipzen A."/>
            <person name="Chen C."/>
            <person name="Yanf M."/>
            <person name="Daum C."/>
            <person name="Ng V."/>
            <person name="Clum A."/>
            <person name="Steindorff A."/>
            <person name="Ohm R."/>
            <person name="Martin F."/>
            <person name="Silar P."/>
            <person name="Natvig D."/>
            <person name="Lalanne C."/>
            <person name="Gautier V."/>
            <person name="Ament-velasquez S.L."/>
            <person name="Kruys A."/>
            <person name="Hutchinson M.I."/>
            <person name="Powell A.J."/>
            <person name="Barry K."/>
            <person name="Miller A.N."/>
            <person name="Grigoriev I.V."/>
            <person name="Debuchy R."/>
            <person name="Gladieux P."/>
            <person name="Thoren M.H."/>
            <person name="Johannesson H."/>
        </authorList>
    </citation>
    <scope>NUCLEOTIDE SEQUENCE</scope>
    <source>
        <strain evidence="3">SMH2392-1A</strain>
    </source>
</reference>
<feature type="compositionally biased region" description="Low complexity" evidence="1">
    <location>
        <begin position="391"/>
        <end position="413"/>
    </location>
</feature>
<dbReference type="PANTHER" id="PTHR36424">
    <property type="entry name" value="PHEROMONE-REGULATED MEMBRANE PROTEIN 6"/>
    <property type="match status" value="1"/>
</dbReference>
<feature type="region of interest" description="Disordered" evidence="1">
    <location>
        <begin position="384"/>
        <end position="705"/>
    </location>
</feature>
<feature type="transmembrane region" description="Helical" evidence="2">
    <location>
        <begin position="38"/>
        <end position="65"/>
    </location>
</feature>
<accession>A0AA40DN98</accession>
<feature type="compositionally biased region" description="Basic and acidic residues" evidence="1">
    <location>
        <begin position="291"/>
        <end position="302"/>
    </location>
</feature>
<name>A0AA40DN98_9PEZI</name>
<organism evidence="3 4">
    <name type="scientific">Lasiosphaeria miniovina</name>
    <dbReference type="NCBI Taxonomy" id="1954250"/>
    <lineage>
        <taxon>Eukaryota</taxon>
        <taxon>Fungi</taxon>
        <taxon>Dikarya</taxon>
        <taxon>Ascomycota</taxon>
        <taxon>Pezizomycotina</taxon>
        <taxon>Sordariomycetes</taxon>
        <taxon>Sordariomycetidae</taxon>
        <taxon>Sordariales</taxon>
        <taxon>Lasiosphaeriaceae</taxon>
        <taxon>Lasiosphaeria</taxon>
    </lineage>
</organism>
<proteinExistence type="predicted"/>
<keyword evidence="2" id="KW-1133">Transmembrane helix</keyword>
<feature type="region of interest" description="Disordered" evidence="1">
    <location>
        <begin position="291"/>
        <end position="359"/>
    </location>
</feature>
<evidence type="ECO:0000313" key="3">
    <source>
        <dbReference type="EMBL" id="KAK0709445.1"/>
    </source>
</evidence>
<feature type="compositionally biased region" description="Low complexity" evidence="1">
    <location>
        <begin position="441"/>
        <end position="454"/>
    </location>
</feature>
<dbReference type="PANTHER" id="PTHR36424:SF1">
    <property type="entry name" value="LOW AFFINITY K(+) TRANSPORTER 1-RELATED"/>
    <property type="match status" value="1"/>
</dbReference>
<evidence type="ECO:0000313" key="4">
    <source>
        <dbReference type="Proteomes" id="UP001172101"/>
    </source>
</evidence>
<evidence type="ECO:0000256" key="2">
    <source>
        <dbReference type="SAM" id="Phobius"/>
    </source>
</evidence>
<feature type="compositionally biased region" description="Low complexity" evidence="1">
    <location>
        <begin position="528"/>
        <end position="546"/>
    </location>
</feature>
<dbReference type="AlphaFoldDB" id="A0AA40DN98"/>
<feature type="compositionally biased region" description="Polar residues" evidence="1">
    <location>
        <begin position="612"/>
        <end position="624"/>
    </location>
</feature>
<keyword evidence="2" id="KW-0812">Transmembrane</keyword>
<keyword evidence="4" id="KW-1185">Reference proteome</keyword>
<dbReference type="RefSeq" id="XP_060292749.1">
    <property type="nucleotide sequence ID" value="XM_060440283.1"/>
</dbReference>
<dbReference type="GO" id="GO:0015079">
    <property type="term" value="F:potassium ion transmembrane transporter activity"/>
    <property type="evidence" value="ECO:0007669"/>
    <property type="project" value="InterPro"/>
</dbReference>
<keyword evidence="2" id="KW-0472">Membrane</keyword>
<dbReference type="Pfam" id="PF16944">
    <property type="entry name" value="KCH"/>
    <property type="match status" value="1"/>
</dbReference>
<protein>
    <recommendedName>
        <fullName evidence="5">Pheromone-regulated membrane protein</fullName>
    </recommendedName>
</protein>
<dbReference type="EMBL" id="JAUIRO010000006">
    <property type="protein sequence ID" value="KAK0709445.1"/>
    <property type="molecule type" value="Genomic_DNA"/>
</dbReference>
<feature type="compositionally biased region" description="Polar residues" evidence="1">
    <location>
        <begin position="335"/>
        <end position="344"/>
    </location>
</feature>
<comment type="caution">
    <text evidence="3">The sequence shown here is derived from an EMBL/GenBank/DDBJ whole genome shotgun (WGS) entry which is preliminary data.</text>
</comment>
<feature type="compositionally biased region" description="Polar residues" evidence="1">
    <location>
        <begin position="495"/>
        <end position="516"/>
    </location>
</feature>
<sequence>MGFMSHRRRDVEVHPEQKWDFISLNDFKSGSCLTGFAYAYLWFSLLISLAVYSVDTFTALQLLIFDRWPGVISPTQLIPFAVSKWVFSICIILSFINLGFEHFRARKIMKRGSVAESFLDSLAVRLESIRMGRGRGYKRFLVFTKLTKSKKGAEYIALFTYFSFQSWIRIIICSGPRQIINALTLYSFYSSKLVVNGLNFENSLSTLFDKIRISANGDYRLIVILSGMLFTLVIWVFAVISLLLAAMFFVCFLWHTIPPQDGGLTGFCERKINKRLKQIVAKKIDKAMAEEERERKKAEMKAAKTNGGARPLTMKATLPNLGGDDKLPEMPMLNRNDTTTTLPPYTSRPGTPGSFELDAIDQKRPLPSRSGTMASYSSRAPLVSSAAEMGTSRSESPTPTLPPLYLSGYPPSRTGTSASNKSFGPVPPLQRMGSNGSALNTSYTTSPATYSTETMPAFPAPIRSPVGPSTGYRGPGPNQGPARTNTAGGRPTFDEYSNGQPSPHPNQGLSRTNTGGSRPYDDYSAEQSSPGPNSGNPRMNPNGGRPPYDDYSNGRSSPAPSNNSYPNDPSSPRGMGPDGYPIRSATNPMPPRGPQQRFAPQRNMTAPVPQPYHQQADSNGSMRSMGSARPPYHQQADSNGSMRSAGPPRPPYQQPQQGGGGPDYFSRPNPMAANGPRGNDPRGGYGNNGWNQDTERGNGSRYGAY</sequence>
<dbReference type="GeneID" id="85323553"/>
<dbReference type="GO" id="GO:0005886">
    <property type="term" value="C:plasma membrane"/>
    <property type="evidence" value="ECO:0007669"/>
    <property type="project" value="InterPro"/>
</dbReference>
<feature type="transmembrane region" description="Helical" evidence="2">
    <location>
        <begin position="77"/>
        <end position="100"/>
    </location>
</feature>
<gene>
    <name evidence="3" type="ORF">B0T26DRAFT_678867</name>
</gene>
<dbReference type="InterPro" id="IPR031606">
    <property type="entry name" value="Kch1/2"/>
</dbReference>
<feature type="transmembrane region" description="Helical" evidence="2">
    <location>
        <begin position="222"/>
        <end position="255"/>
    </location>
</feature>